<protein>
    <recommendedName>
        <fullName evidence="4">Membrane-bound transcription factor site-2 protease</fullName>
        <ecNumber evidence="3">3.4.24.85</ecNumber>
    </recommendedName>
    <alternativeName>
        <fullName evidence="8">Endopeptidase S2P</fullName>
    </alternativeName>
</protein>
<dbReference type="GO" id="GO:0005737">
    <property type="term" value="C:cytoplasm"/>
    <property type="evidence" value="ECO:0007669"/>
    <property type="project" value="TreeGrafter"/>
</dbReference>
<keyword evidence="13" id="KW-1185">Reference proteome</keyword>
<keyword evidence="6 10" id="KW-1133">Transmembrane helix</keyword>
<evidence type="ECO:0000256" key="8">
    <source>
        <dbReference type="ARBA" id="ARBA00032658"/>
    </source>
</evidence>
<comment type="function">
    <text evidence="9">Zinc metalloprotease that mediates intramembrane proteolysis of proteins such as ATF6, ATF6B, SREBF1/SREBP1 and SREBF2/SREBP2. Catalyzes the second step in the proteolytic activation of the sterol regulatory element-binding proteins (SREBPs) SREBF1/SREBP1 and SREBF2/SREBP2: cleaves SREBPs within the first transmembrane segment, thereby releasing the N-terminal segment with a portion of the transmembrane segment attached. Mature N-terminal SREBP fragments shuttle to the nucleus and activate gene transcription. Also mediates the second step in the proteolytic activation of the cyclic AMP-dependent transcription factor ATF-6 (ATF6 and ATF6B). Involved in intramembrane proteolysis during bone formation. In astrocytes and osteoblasts, upon DNA damage and ER stress, mediates the second step of the regulated intramembrane proteolytic activation of the transcription factor CREB3L1, leading to the inhibition of cell-cycle progression.</text>
</comment>
<keyword evidence="5 10" id="KW-0812">Transmembrane</keyword>
<reference evidence="12 13" key="1">
    <citation type="submission" date="2020-04" db="EMBL/GenBank/DDBJ databases">
        <authorList>
            <person name="Laetsch R D."/>
            <person name="Stevens L."/>
            <person name="Kumar S."/>
            <person name="Blaxter L. M."/>
        </authorList>
    </citation>
    <scope>NUCLEOTIDE SEQUENCE [LARGE SCALE GENOMIC DNA]</scope>
</reference>
<comment type="catalytic activity">
    <reaction evidence="1">
        <text>Cleaves several transcription factors that are type-2 transmembrane proteins within membrane-spanning domains. Known substrates include sterol regulatory element-binding protein (SREBP) -1, SREBP-2 and forms of the transcriptional activator ATF6. SREBP-2 is cleaved at the site 477-DRSRILL-|-CVLTFLCLSFNPLTSLLQWGGA-505. The residues Asn-Pro, 11 residues distal to the site of cleavage in the membrane-spanning domain, are important for cleavage by S2P endopeptidase. Replacement of either of these residues does not prevent cleavage, but there is no cleavage if both of these residues are replaced.</text>
        <dbReference type="EC" id="3.4.24.85"/>
    </reaction>
</comment>
<comment type="subcellular location">
    <subcellularLocation>
        <location evidence="2">Endomembrane system</location>
        <topology evidence="2">Multi-pass membrane protein</topology>
    </subcellularLocation>
</comment>
<feature type="transmembrane region" description="Helical" evidence="10">
    <location>
        <begin position="193"/>
        <end position="211"/>
    </location>
</feature>
<dbReference type="Proteomes" id="UP000494206">
    <property type="component" value="Unassembled WGS sequence"/>
</dbReference>
<dbReference type="PANTHER" id="PTHR13325">
    <property type="entry name" value="PROTEASE M50 MEMBRANE-BOUND TRANSCRIPTION FACTOR SITE 2 PROTEASE"/>
    <property type="match status" value="1"/>
</dbReference>
<dbReference type="AlphaFoldDB" id="A0A8S1EN01"/>
<dbReference type="InterPro" id="IPR008915">
    <property type="entry name" value="Peptidase_M50"/>
</dbReference>
<sequence length="582" mass="65358">MLLTSTIAIFLIAWSSIFLVDYVLRSRNFEPYIRFVNRYGIEISPFQLRFYIHQNSDLIESVSLIKNENEVEKKSAKNVCFKSSFLKIWFAFGALVSVICLFGITFYMTHILLKDFTQWMSTRQRVMSYRGMEYRSMQQMLMMTSPIPPTTAELKPIESNVPIVVTGDDEYDLIEDGQKNHGGLMPIIPGFNLPFNHIPIFMIVLIIAAIFHELGHAWAATSNGVTVNGFGIFVFGLYPGAFTDIEPVSLKRSSNYRKMQIFGAGIWHNLFLALIAVGMFNAAPSLMSPLLVEGLGVSIKGVDSRSGLAGGSTGLHPGDVVSKIDECQVATLFDWLTCIRTAKTQNNGRCVEKETVESATAYNTWTSSDEIHCCDEFNVTNAHLCFERQEKVVKSQTKATKLDAIFGIEKTKTVEETETKYSCMNARQVLEQPICNSSLPCEQSEKENICVYPALFNGTRLVRIGLSNRPKPILFVGHISELLDMVAVDGHTSRFWFADVSWLDHFQLSAKYLFTLSLALGLLNAMPCYALDGQFLVATMLHFFSFSLRRRALIRYLVLCFGTSVLALNIVAGFIRLAFSQV</sequence>
<dbReference type="GO" id="GO:1905897">
    <property type="term" value="P:regulation of response to endoplasmic reticulum stress"/>
    <property type="evidence" value="ECO:0007669"/>
    <property type="project" value="TreeGrafter"/>
</dbReference>
<organism evidence="12 13">
    <name type="scientific">Caenorhabditis bovis</name>
    <dbReference type="NCBI Taxonomy" id="2654633"/>
    <lineage>
        <taxon>Eukaryota</taxon>
        <taxon>Metazoa</taxon>
        <taxon>Ecdysozoa</taxon>
        <taxon>Nematoda</taxon>
        <taxon>Chromadorea</taxon>
        <taxon>Rhabditida</taxon>
        <taxon>Rhabditina</taxon>
        <taxon>Rhabditomorpha</taxon>
        <taxon>Rhabditoidea</taxon>
        <taxon>Rhabditidae</taxon>
        <taxon>Peloderinae</taxon>
        <taxon>Caenorhabditis</taxon>
    </lineage>
</organism>
<feature type="transmembrane region" description="Helical" evidence="10">
    <location>
        <begin position="217"/>
        <end position="238"/>
    </location>
</feature>
<dbReference type="InterPro" id="IPR001193">
    <property type="entry name" value="MBTPS2"/>
</dbReference>
<dbReference type="PANTHER" id="PTHR13325:SF3">
    <property type="entry name" value="MEMBRANE-BOUND TRANSCRIPTION FACTOR SITE-2 PROTEASE"/>
    <property type="match status" value="1"/>
</dbReference>
<keyword evidence="7 10" id="KW-0472">Membrane</keyword>
<evidence type="ECO:0000313" key="12">
    <source>
        <dbReference type="EMBL" id="CAB3402621.1"/>
    </source>
</evidence>
<evidence type="ECO:0000256" key="5">
    <source>
        <dbReference type="ARBA" id="ARBA00022692"/>
    </source>
</evidence>
<feature type="transmembrane region" description="Helical" evidence="10">
    <location>
        <begin position="552"/>
        <end position="579"/>
    </location>
</feature>
<evidence type="ECO:0000256" key="9">
    <source>
        <dbReference type="ARBA" id="ARBA00045828"/>
    </source>
</evidence>
<evidence type="ECO:0000256" key="1">
    <source>
        <dbReference type="ARBA" id="ARBA00001350"/>
    </source>
</evidence>
<evidence type="ECO:0000256" key="3">
    <source>
        <dbReference type="ARBA" id="ARBA00012347"/>
    </source>
</evidence>
<feature type="domain" description="Peptidase M50" evidence="11">
    <location>
        <begin position="201"/>
        <end position="415"/>
    </location>
</feature>
<dbReference type="EMBL" id="CADEPM010000003">
    <property type="protein sequence ID" value="CAB3402621.1"/>
    <property type="molecule type" value="Genomic_DNA"/>
</dbReference>
<evidence type="ECO:0000313" key="13">
    <source>
        <dbReference type="Proteomes" id="UP000494206"/>
    </source>
</evidence>
<name>A0A8S1EN01_9PELO</name>
<evidence type="ECO:0000256" key="4">
    <source>
        <dbReference type="ARBA" id="ARBA00014400"/>
    </source>
</evidence>
<dbReference type="EC" id="3.4.24.85" evidence="3"/>
<evidence type="ECO:0000256" key="2">
    <source>
        <dbReference type="ARBA" id="ARBA00004127"/>
    </source>
</evidence>
<dbReference type="PRINTS" id="PR01000">
    <property type="entry name" value="SREBPS2PTASE"/>
</dbReference>
<feature type="transmembrane region" description="Helical" evidence="10">
    <location>
        <begin position="88"/>
        <end position="113"/>
    </location>
</feature>
<dbReference type="GO" id="GO:0016020">
    <property type="term" value="C:membrane"/>
    <property type="evidence" value="ECO:0007669"/>
    <property type="project" value="InterPro"/>
</dbReference>
<dbReference type="OrthoDB" id="69989at2759"/>
<dbReference type="Pfam" id="PF02163">
    <property type="entry name" value="Peptidase_M50"/>
    <property type="match status" value="1"/>
</dbReference>
<evidence type="ECO:0000256" key="7">
    <source>
        <dbReference type="ARBA" id="ARBA00023136"/>
    </source>
</evidence>
<dbReference type="GO" id="GO:0004222">
    <property type="term" value="F:metalloendopeptidase activity"/>
    <property type="evidence" value="ECO:0007669"/>
    <property type="project" value="InterPro"/>
</dbReference>
<proteinExistence type="predicted"/>
<gene>
    <name evidence="12" type="ORF">CBOVIS_LOCUS5215</name>
</gene>
<dbReference type="GO" id="GO:0031293">
    <property type="term" value="P:membrane protein intracellular domain proteolysis"/>
    <property type="evidence" value="ECO:0007669"/>
    <property type="project" value="TreeGrafter"/>
</dbReference>
<comment type="caution">
    <text evidence="12">The sequence shown here is derived from an EMBL/GenBank/DDBJ whole genome shotgun (WGS) entry which is preliminary data.</text>
</comment>
<evidence type="ECO:0000256" key="10">
    <source>
        <dbReference type="SAM" id="Phobius"/>
    </source>
</evidence>
<dbReference type="GO" id="GO:0012505">
    <property type="term" value="C:endomembrane system"/>
    <property type="evidence" value="ECO:0007669"/>
    <property type="project" value="UniProtKB-SubCell"/>
</dbReference>
<evidence type="ECO:0000256" key="6">
    <source>
        <dbReference type="ARBA" id="ARBA00022989"/>
    </source>
</evidence>
<evidence type="ECO:0000259" key="11">
    <source>
        <dbReference type="Pfam" id="PF02163"/>
    </source>
</evidence>
<feature type="transmembrane region" description="Helical" evidence="10">
    <location>
        <begin position="259"/>
        <end position="280"/>
    </location>
</feature>
<accession>A0A8S1EN01</accession>